<dbReference type="InterPro" id="IPR011016">
    <property type="entry name" value="Znf_RING-CH"/>
</dbReference>
<keyword evidence="4" id="KW-0479">Metal-binding</keyword>
<comment type="catalytic activity">
    <reaction evidence="1">
        <text>S-ubiquitinyl-[E2 ubiquitin-conjugating enzyme]-L-cysteine + [acceptor protein]-L-lysine = [E2 ubiquitin-conjugating enzyme]-L-cysteine + N(6)-ubiquitinyl-[acceptor protein]-L-lysine.</text>
        <dbReference type="EC" id="2.3.2.27"/>
    </reaction>
</comment>
<feature type="compositionally biased region" description="Basic and acidic residues" evidence="9">
    <location>
        <begin position="962"/>
        <end position="980"/>
    </location>
</feature>
<feature type="compositionally biased region" description="Basic and acidic residues" evidence="9">
    <location>
        <begin position="930"/>
        <end position="952"/>
    </location>
</feature>
<name>A0A0B7FZV3_THACB</name>
<feature type="compositionally biased region" description="Basic and acidic residues" evidence="9">
    <location>
        <begin position="306"/>
        <end position="318"/>
    </location>
</feature>
<feature type="compositionally biased region" description="Low complexity" evidence="9">
    <location>
        <begin position="244"/>
        <end position="256"/>
    </location>
</feature>
<feature type="compositionally biased region" description="Low complexity" evidence="9">
    <location>
        <begin position="884"/>
        <end position="902"/>
    </location>
</feature>
<feature type="region of interest" description="Disordered" evidence="9">
    <location>
        <begin position="930"/>
        <end position="999"/>
    </location>
</feature>
<feature type="compositionally biased region" description="Polar residues" evidence="9">
    <location>
        <begin position="614"/>
        <end position="627"/>
    </location>
</feature>
<dbReference type="PANTHER" id="PTHR22937">
    <property type="entry name" value="E3 UBIQUITIN-PROTEIN LIGASE RNF165"/>
    <property type="match status" value="1"/>
</dbReference>
<feature type="compositionally biased region" description="Low complexity" evidence="9">
    <location>
        <begin position="455"/>
        <end position="467"/>
    </location>
</feature>
<feature type="compositionally biased region" description="Pro residues" evidence="9">
    <location>
        <begin position="658"/>
        <end position="685"/>
    </location>
</feature>
<dbReference type="GO" id="GO:0008270">
    <property type="term" value="F:zinc ion binding"/>
    <property type="evidence" value="ECO:0007669"/>
    <property type="project" value="UniProtKB-KW"/>
</dbReference>
<evidence type="ECO:0000256" key="2">
    <source>
        <dbReference type="ARBA" id="ARBA00012483"/>
    </source>
</evidence>
<dbReference type="STRING" id="1108050.A0A0B7FZV3"/>
<feature type="region of interest" description="Disordered" evidence="9">
    <location>
        <begin position="867"/>
        <end position="916"/>
    </location>
</feature>
<dbReference type="AlphaFoldDB" id="A0A0B7FZV3"/>
<dbReference type="FunFam" id="3.30.40.10:FF:000728">
    <property type="entry name" value="Unplaced genomic scaffold supercont1.4, whole genome shotgun sequence"/>
    <property type="match status" value="1"/>
</dbReference>
<feature type="compositionally biased region" description="Low complexity" evidence="9">
    <location>
        <begin position="221"/>
        <end position="237"/>
    </location>
</feature>
<dbReference type="InterPro" id="IPR013083">
    <property type="entry name" value="Znf_RING/FYVE/PHD"/>
</dbReference>
<protein>
    <recommendedName>
        <fullName evidence="2">RING-type E3 ubiquitin transferase</fullName>
        <ecNumber evidence="2">2.3.2.27</ecNumber>
    </recommendedName>
</protein>
<dbReference type="GO" id="GO:0005634">
    <property type="term" value="C:nucleus"/>
    <property type="evidence" value="ECO:0007669"/>
    <property type="project" value="TreeGrafter"/>
</dbReference>
<keyword evidence="3" id="KW-0808">Transferase</keyword>
<feature type="compositionally biased region" description="Polar residues" evidence="9">
    <location>
        <begin position="105"/>
        <end position="120"/>
    </location>
</feature>
<feature type="compositionally biased region" description="Low complexity" evidence="9">
    <location>
        <begin position="197"/>
        <end position="210"/>
    </location>
</feature>
<feature type="compositionally biased region" description="Polar residues" evidence="9">
    <location>
        <begin position="347"/>
        <end position="386"/>
    </location>
</feature>
<feature type="compositionally biased region" description="Low complexity" evidence="9">
    <location>
        <begin position="498"/>
        <end position="539"/>
    </location>
</feature>
<feature type="compositionally biased region" description="Gly residues" evidence="9">
    <location>
        <begin position="795"/>
        <end position="808"/>
    </location>
</feature>
<evidence type="ECO:0000256" key="8">
    <source>
        <dbReference type="PROSITE-ProRule" id="PRU00175"/>
    </source>
</evidence>
<evidence type="ECO:0000313" key="11">
    <source>
        <dbReference type="EMBL" id="CEL62384.1"/>
    </source>
</evidence>
<evidence type="ECO:0000256" key="6">
    <source>
        <dbReference type="ARBA" id="ARBA00022786"/>
    </source>
</evidence>
<dbReference type="SUPFAM" id="SSF57850">
    <property type="entry name" value="RING/U-box"/>
    <property type="match status" value="1"/>
</dbReference>
<feature type="compositionally biased region" description="Polar residues" evidence="9">
    <location>
        <begin position="468"/>
        <end position="478"/>
    </location>
</feature>
<dbReference type="PROSITE" id="PS50089">
    <property type="entry name" value="ZF_RING_2"/>
    <property type="match status" value="1"/>
</dbReference>
<feature type="domain" description="RING-type" evidence="10">
    <location>
        <begin position="1089"/>
        <end position="1131"/>
    </location>
</feature>
<feature type="compositionally biased region" description="Basic and acidic residues" evidence="9">
    <location>
        <begin position="540"/>
        <end position="554"/>
    </location>
</feature>
<dbReference type="InterPro" id="IPR001841">
    <property type="entry name" value="Znf_RING"/>
</dbReference>
<evidence type="ECO:0000256" key="3">
    <source>
        <dbReference type="ARBA" id="ARBA00022679"/>
    </source>
</evidence>
<feature type="compositionally biased region" description="Basic residues" evidence="9">
    <location>
        <begin position="36"/>
        <end position="45"/>
    </location>
</feature>
<evidence type="ECO:0000259" key="10">
    <source>
        <dbReference type="PROSITE" id="PS50089"/>
    </source>
</evidence>
<feature type="compositionally biased region" description="Pro residues" evidence="9">
    <location>
        <begin position="488"/>
        <end position="497"/>
    </location>
</feature>
<evidence type="ECO:0000256" key="1">
    <source>
        <dbReference type="ARBA" id="ARBA00000900"/>
    </source>
</evidence>
<dbReference type="SMART" id="SM00744">
    <property type="entry name" value="RINGv"/>
    <property type="match status" value="1"/>
</dbReference>
<dbReference type="EMBL" id="LN679167">
    <property type="protein sequence ID" value="CEL62384.1"/>
    <property type="molecule type" value="Genomic_DNA"/>
</dbReference>
<feature type="compositionally biased region" description="Low complexity" evidence="9">
    <location>
        <begin position="686"/>
        <end position="729"/>
    </location>
</feature>
<feature type="region of interest" description="Disordered" evidence="9">
    <location>
        <begin position="1"/>
        <end position="264"/>
    </location>
</feature>
<dbReference type="PRINTS" id="PR01217">
    <property type="entry name" value="PRICHEXTENSN"/>
</dbReference>
<feature type="compositionally biased region" description="Low complexity" evidence="9">
    <location>
        <begin position="387"/>
        <end position="405"/>
    </location>
</feature>
<feature type="region of interest" description="Disordered" evidence="9">
    <location>
        <begin position="281"/>
        <end position="405"/>
    </location>
</feature>
<feature type="compositionally biased region" description="Low complexity" evidence="9">
    <location>
        <begin position="325"/>
        <end position="346"/>
    </location>
</feature>
<dbReference type="OrthoDB" id="8062037at2759"/>
<dbReference type="CDD" id="cd16461">
    <property type="entry name" value="RING-H2_EL5-like"/>
    <property type="match status" value="1"/>
</dbReference>
<gene>
    <name evidence="11" type="ORF">RSOLAG1IB_10429</name>
</gene>
<dbReference type="SMART" id="SM00184">
    <property type="entry name" value="RING"/>
    <property type="match status" value="1"/>
</dbReference>
<keyword evidence="7" id="KW-0862">Zinc</keyword>
<reference evidence="11 12" key="1">
    <citation type="submission" date="2014-11" db="EMBL/GenBank/DDBJ databases">
        <authorList>
            <person name="Wibberg Daniel"/>
        </authorList>
    </citation>
    <scope>NUCLEOTIDE SEQUENCE [LARGE SCALE GENOMIC DNA]</scope>
    <source>
        <strain evidence="11">Rhizoctonia solani AG1-IB 7/3/14</strain>
    </source>
</reference>
<keyword evidence="6" id="KW-0833">Ubl conjugation pathway</keyword>
<feature type="compositionally biased region" description="Polar residues" evidence="9">
    <location>
        <begin position="175"/>
        <end position="189"/>
    </location>
</feature>
<keyword evidence="5 8" id="KW-0863">Zinc-finger</keyword>
<organism evidence="11 12">
    <name type="scientific">Thanatephorus cucumeris (strain AG1-IB / isolate 7/3/14)</name>
    <name type="common">Lettuce bottom rot fungus</name>
    <name type="synonym">Rhizoctonia solani</name>
    <dbReference type="NCBI Taxonomy" id="1108050"/>
    <lineage>
        <taxon>Eukaryota</taxon>
        <taxon>Fungi</taxon>
        <taxon>Dikarya</taxon>
        <taxon>Basidiomycota</taxon>
        <taxon>Agaricomycotina</taxon>
        <taxon>Agaricomycetes</taxon>
        <taxon>Cantharellales</taxon>
        <taxon>Ceratobasidiaceae</taxon>
        <taxon>Rhizoctonia</taxon>
        <taxon>Rhizoctonia solani AG-1</taxon>
    </lineage>
</organism>
<dbReference type="Pfam" id="PF13639">
    <property type="entry name" value="zf-RING_2"/>
    <property type="match status" value="1"/>
</dbReference>
<feature type="region of interest" description="Disordered" evidence="9">
    <location>
        <begin position="786"/>
        <end position="827"/>
    </location>
</feature>
<dbReference type="GO" id="GO:0061630">
    <property type="term" value="F:ubiquitin protein ligase activity"/>
    <property type="evidence" value="ECO:0007669"/>
    <property type="project" value="UniProtKB-EC"/>
</dbReference>
<dbReference type="Proteomes" id="UP000059188">
    <property type="component" value="Unassembled WGS sequence"/>
</dbReference>
<proteinExistence type="predicted"/>
<dbReference type="PANTHER" id="PTHR22937:SF65">
    <property type="entry name" value="E3 UBIQUITIN-PROTEIN LIGASE ARK2C"/>
    <property type="match status" value="1"/>
</dbReference>
<evidence type="ECO:0000313" key="12">
    <source>
        <dbReference type="Proteomes" id="UP000059188"/>
    </source>
</evidence>
<evidence type="ECO:0000256" key="4">
    <source>
        <dbReference type="ARBA" id="ARBA00022723"/>
    </source>
</evidence>
<evidence type="ECO:0000256" key="5">
    <source>
        <dbReference type="ARBA" id="ARBA00022771"/>
    </source>
</evidence>
<keyword evidence="12" id="KW-1185">Reference proteome</keyword>
<feature type="region of interest" description="Disordered" evidence="9">
    <location>
        <begin position="455"/>
        <end position="742"/>
    </location>
</feature>
<feature type="compositionally biased region" description="Polar residues" evidence="9">
    <location>
        <begin position="287"/>
        <end position="297"/>
    </location>
</feature>
<sequence>MSLGRADTATFGKSHWRTTMGQEASVPVSRAGNGLSRRRISRQLRGRMGSGDDDGGPHTQEELETTTPDPNGCVSPGHPHMGHDPHLIQGHSLVRAHDPQPEQAPPSTETGQTTGCNRPTTPDRVGSPSVEDLTKAAAAPKGEASQGAGTTGQTEPAEAAMAQVSTPSACPGRCPTTSESARGSAQSLQQHREHVLDSAGASSPGPDPSSTPVAPIAHMESLQSALANANANSASHSDPATRNLSSSALPSVAQSSGPSVSRPLSLGTTMIVQGLVQTIEVTRVPARNTTPVTTNDGQPVVEETTSLEKDKGKRREVGETNGEDISAPLASGSSPPGTSTSISNTSAQNTPDTLSNNNTPVTSSITTDTNDTPASNDTPSTPSQLGPTATSPVTSSRPSSSPSSTDVLGLLLSIAAQATAEALVPWSVPPRSRTAPREGIAGGLAAAFNALTSTGAGAAGETGASSAPQTATTVLPESTPTPHIEPIIRPPTPPPPLVEFAPEPQPSSRRFSRRFSGLSLSPGRIPSFSSRRLSSFISGRRTESIRREATETGRRASSPAPRRAPSPTPRRASTPVPKPPRRGVLGRIERWVPRRLRRENEAGPSRQRNESFARSRSPSPADLTNDSPVVATPRAESPRANTPLGTSPLDESVDFGRAPPPPTLSVPAPTFPEPSVSPLPSPPILVPASEPPTISVPTPSISTPVSPVSSHPTSPISTLPTSPTSAHPTSPIPSIPNLPTPTTDAEELIRFSQMLGFTPGVIHPPGTFERFLSDMQDELRATLGEYQGRVRGRGEGSGTGGSVAGGAEGNAHAVEGDVTGGAGIAPVEDPSQMASLLDHRRPHVPSTDPLPLNWWRMYRFPALPDGAASSAGSTLPGEVTTSQSEAGTSPTETTTTSPAEPVETPPTPNEAEPQQPIHPAIIIGLRSLARDPTEESTDSEGRAGEPRDRVRSSESGNRTRTRSSETGDRTRSSESAERVRSPGSEQRVRRRLRLGEEERRSRDGTRNYMIWIIGGYYPSNHPILVHPNLFLGQVHPDELWMLNEFLGQVKSPTASKDDIAKAGLRVVKGAEIKELAKTGSVTENCIERCLICLDDYDNDEDLRIMNCKHMFHKGCVDRWMETGRNNCPACRTKGVDTAPPPESSPTTVS</sequence>
<dbReference type="Gene3D" id="3.30.40.10">
    <property type="entry name" value="Zinc/RING finger domain, C3HC4 (zinc finger)"/>
    <property type="match status" value="1"/>
</dbReference>
<evidence type="ECO:0000256" key="7">
    <source>
        <dbReference type="ARBA" id="ARBA00022833"/>
    </source>
</evidence>
<dbReference type="EC" id="2.3.2.27" evidence="2"/>
<accession>A0A0B7FZV3</accession>
<dbReference type="InterPro" id="IPR045191">
    <property type="entry name" value="MBR1/2-like"/>
</dbReference>
<feature type="compositionally biased region" description="Pro residues" evidence="9">
    <location>
        <begin position="730"/>
        <end position="739"/>
    </location>
</feature>
<evidence type="ECO:0000256" key="9">
    <source>
        <dbReference type="SAM" id="MobiDB-lite"/>
    </source>
</evidence>